<name>A0A0H4P867_9BACT</name>
<dbReference type="Pfam" id="PF02620">
    <property type="entry name" value="YceD"/>
    <property type="match status" value="1"/>
</dbReference>
<proteinExistence type="predicted"/>
<evidence type="ECO:0000313" key="2">
    <source>
        <dbReference type="Proteomes" id="UP000036520"/>
    </source>
</evidence>
<accession>A0A0H4P867</accession>
<dbReference type="EMBL" id="CP012040">
    <property type="protein sequence ID" value="AKP50364.1"/>
    <property type="molecule type" value="Genomic_DNA"/>
</dbReference>
<keyword evidence="1" id="KW-0238">DNA-binding</keyword>
<reference evidence="1 2" key="1">
    <citation type="submission" date="2015-07" db="EMBL/GenBank/DDBJ databases">
        <authorList>
            <person name="Kim K.M."/>
        </authorList>
    </citation>
    <scope>NUCLEOTIDE SEQUENCE [LARGE SCALE GENOMIC DNA]</scope>
    <source>
        <strain evidence="1 2">KCTC 12363</strain>
    </source>
</reference>
<organism evidence="1 2">
    <name type="scientific">Cyclobacterium amurskyense</name>
    <dbReference type="NCBI Taxonomy" id="320787"/>
    <lineage>
        <taxon>Bacteria</taxon>
        <taxon>Pseudomonadati</taxon>
        <taxon>Bacteroidota</taxon>
        <taxon>Cytophagia</taxon>
        <taxon>Cytophagales</taxon>
        <taxon>Cyclobacteriaceae</taxon>
        <taxon>Cyclobacterium</taxon>
    </lineage>
</organism>
<dbReference type="InterPro" id="IPR003772">
    <property type="entry name" value="YceD"/>
</dbReference>
<sequence length="183" mass="21736">MKFIRKFDIDIIRLKEGRHNFTFEIDTEFLDHFENSRDIVNDVAIKVEIELDKRINLIEVIFNLKGKVNITCDRSLENFDHPTDLSHKIIYKYGQEEAEIDDEIYFITNDTQSINVMQLIYEFILLGIPAKKIHPDHLTEEDEDDEDEGWIVYEAGESDLTEEQIKDDRNPFWKALKNLKNNE</sequence>
<protein>
    <submittedName>
        <fullName evidence="1">DNA-binding protein</fullName>
    </submittedName>
</protein>
<dbReference type="AlphaFoldDB" id="A0A0H4P867"/>
<gene>
    <name evidence="1" type="ORF">CA2015_0906</name>
</gene>
<dbReference type="Proteomes" id="UP000036520">
    <property type="component" value="Chromosome"/>
</dbReference>
<dbReference type="RefSeq" id="WP_048640812.1">
    <property type="nucleotide sequence ID" value="NZ_CAXBGM010000027.1"/>
</dbReference>
<dbReference type="OrthoDB" id="1524821at2"/>
<dbReference type="GO" id="GO:0003677">
    <property type="term" value="F:DNA binding"/>
    <property type="evidence" value="ECO:0007669"/>
    <property type="project" value="UniProtKB-KW"/>
</dbReference>
<keyword evidence="2" id="KW-1185">Reference proteome</keyword>
<dbReference type="STRING" id="320787.CA2015_0906"/>
<dbReference type="KEGG" id="camu:CA2015_0906"/>
<evidence type="ECO:0000313" key="1">
    <source>
        <dbReference type="EMBL" id="AKP50364.1"/>
    </source>
</evidence>